<organism evidence="1 2">
    <name type="scientific">Racocetra persica</name>
    <dbReference type="NCBI Taxonomy" id="160502"/>
    <lineage>
        <taxon>Eukaryota</taxon>
        <taxon>Fungi</taxon>
        <taxon>Fungi incertae sedis</taxon>
        <taxon>Mucoromycota</taxon>
        <taxon>Glomeromycotina</taxon>
        <taxon>Glomeromycetes</taxon>
        <taxon>Diversisporales</taxon>
        <taxon>Gigasporaceae</taxon>
        <taxon>Racocetra</taxon>
    </lineage>
</organism>
<protein>
    <submittedName>
        <fullName evidence="1">11011_t:CDS:1</fullName>
    </submittedName>
</protein>
<sequence>MSLSSEAKKRLCESLQQQCLNQKSAEYNKAKQLFMGVTLKGYGHTDKNDTTLLDAYQLEEISDEYIIRVAGQSFTVVDHPFEVYELPNAHECIDGNLPLRLVLDINARQKLDPMNPELPSLDGSKISREDLLSRILIACADIVYSDLKYLITLNAFVLA</sequence>
<evidence type="ECO:0000313" key="1">
    <source>
        <dbReference type="EMBL" id="CAG8643454.1"/>
    </source>
</evidence>
<reference evidence="1" key="1">
    <citation type="submission" date="2021-06" db="EMBL/GenBank/DDBJ databases">
        <authorList>
            <person name="Kallberg Y."/>
            <person name="Tangrot J."/>
            <person name="Rosling A."/>
        </authorList>
    </citation>
    <scope>NUCLEOTIDE SEQUENCE</scope>
    <source>
        <strain evidence="1">MA461A</strain>
    </source>
</reference>
<evidence type="ECO:0000313" key="2">
    <source>
        <dbReference type="Proteomes" id="UP000789920"/>
    </source>
</evidence>
<keyword evidence="2" id="KW-1185">Reference proteome</keyword>
<gene>
    <name evidence="1" type="ORF">RPERSI_LOCUS7572</name>
</gene>
<dbReference type="Proteomes" id="UP000789920">
    <property type="component" value="Unassembled WGS sequence"/>
</dbReference>
<name>A0ACA9NB51_9GLOM</name>
<dbReference type="EMBL" id="CAJVQC010012965">
    <property type="protein sequence ID" value="CAG8643454.1"/>
    <property type="molecule type" value="Genomic_DNA"/>
</dbReference>
<accession>A0ACA9NB51</accession>
<comment type="caution">
    <text evidence="1">The sequence shown here is derived from an EMBL/GenBank/DDBJ whole genome shotgun (WGS) entry which is preliminary data.</text>
</comment>
<feature type="non-terminal residue" evidence="1">
    <location>
        <position position="159"/>
    </location>
</feature>
<proteinExistence type="predicted"/>